<reference evidence="3" key="2">
    <citation type="journal article" date="2024" name="Nature">
        <title>Anoxygenic phototroph of the Chloroflexota uses a type I reaction centre.</title>
        <authorList>
            <person name="Tsuji J.M."/>
            <person name="Shaw N.A."/>
            <person name="Nagashima S."/>
            <person name="Venkiteswaran J.J."/>
            <person name="Schiff S.L."/>
            <person name="Watanabe T."/>
            <person name="Fukui M."/>
            <person name="Hanada S."/>
            <person name="Tank M."/>
            <person name="Neufeld J.D."/>
        </authorList>
    </citation>
    <scope>NUCLEOTIDE SEQUENCE</scope>
    <source>
        <strain evidence="3">L227-S17</strain>
    </source>
</reference>
<proteinExistence type="predicted"/>
<keyword evidence="5" id="KW-1185">Reference proteome</keyword>
<feature type="domain" description="Suppressor of fused-like" evidence="1">
    <location>
        <begin position="31"/>
        <end position="180"/>
    </location>
</feature>
<dbReference type="Proteomes" id="UP001431572">
    <property type="component" value="Chromosome 1"/>
</dbReference>
<dbReference type="RefSeq" id="WP_341469391.1">
    <property type="nucleotide sequence ID" value="NZ_CP128399.1"/>
</dbReference>
<evidence type="ECO:0000259" key="1">
    <source>
        <dbReference type="Pfam" id="PF05076"/>
    </source>
</evidence>
<dbReference type="EMBL" id="JACATZ010000001">
    <property type="protein sequence ID" value="NWJ45626.1"/>
    <property type="molecule type" value="Genomic_DNA"/>
</dbReference>
<gene>
    <name evidence="2" type="ORF">HXX08_07085</name>
    <name evidence="3" type="ORF">OZ401_000763</name>
</gene>
<evidence type="ECO:0000313" key="3">
    <source>
        <dbReference type="EMBL" id="WJW67497.1"/>
    </source>
</evidence>
<evidence type="ECO:0000313" key="5">
    <source>
        <dbReference type="Proteomes" id="UP001431572"/>
    </source>
</evidence>
<accession>A0A8T7M2V7</accession>
<reference evidence="2 4" key="1">
    <citation type="submission" date="2020-06" db="EMBL/GenBank/DDBJ databases">
        <title>Anoxygenic phototrophic Chloroflexota member uses a Type I reaction center.</title>
        <authorList>
            <person name="Tsuji J.M."/>
            <person name="Shaw N.A."/>
            <person name="Nagashima S."/>
            <person name="Venkiteswaran J."/>
            <person name="Schiff S.L."/>
            <person name="Hanada S."/>
            <person name="Tank M."/>
            <person name="Neufeld J.D."/>
        </authorList>
    </citation>
    <scope>NUCLEOTIDE SEQUENCE [LARGE SCALE GENOMIC DNA]</scope>
    <source>
        <strain evidence="2">L227-S17</strain>
    </source>
</reference>
<sequence>MSFGECYYDHYINYLKDPIRRSIIFINDNSPKIQILMFEHVFRDCIIFCTLGLTHYFKEKFEIFLPVEGDEKEVLLVFSSILDFIVERNVVIERGIYFRNIAKLFPAFVYKYHKTAIYFTTPFGIPSSFDIVKCGERQGKIYQAIFISEIECEYLEKNGVEELETLLEQKEIDIYQLSRESCI</sequence>
<name>A0A8T7M2V7_9CHLR</name>
<dbReference type="Proteomes" id="UP000521676">
    <property type="component" value="Unassembled WGS sequence"/>
</dbReference>
<evidence type="ECO:0000313" key="4">
    <source>
        <dbReference type="Proteomes" id="UP000521676"/>
    </source>
</evidence>
<dbReference type="EMBL" id="CP128399">
    <property type="protein sequence ID" value="WJW67497.1"/>
    <property type="molecule type" value="Genomic_DNA"/>
</dbReference>
<evidence type="ECO:0000313" key="2">
    <source>
        <dbReference type="EMBL" id="NWJ45626.1"/>
    </source>
</evidence>
<dbReference type="Pfam" id="PF05076">
    <property type="entry name" value="SUFU"/>
    <property type="match status" value="1"/>
</dbReference>
<protein>
    <submittedName>
        <fullName evidence="2">Suppressor of fused domain protein</fullName>
    </submittedName>
</protein>
<dbReference type="AlphaFoldDB" id="A0A8T7M2V7"/>
<dbReference type="InterPro" id="IPR020941">
    <property type="entry name" value="SUFU-like_domain"/>
</dbReference>
<organism evidence="2 4">
    <name type="scientific">Candidatus Chlorohelix allophototropha</name>
    <dbReference type="NCBI Taxonomy" id="3003348"/>
    <lineage>
        <taxon>Bacteria</taxon>
        <taxon>Bacillati</taxon>
        <taxon>Chloroflexota</taxon>
        <taxon>Chloroflexia</taxon>
        <taxon>Candidatus Chloroheliales</taxon>
        <taxon>Candidatus Chloroheliaceae</taxon>
        <taxon>Candidatus Chlorohelix</taxon>
    </lineage>
</organism>